<name>A0A1G4K526_9SACH</name>
<accession>A0A1G4K526</accession>
<evidence type="ECO:0000256" key="7">
    <source>
        <dbReference type="ARBA" id="ARBA00022857"/>
    </source>
</evidence>
<evidence type="ECO:0000256" key="13">
    <source>
        <dbReference type="PIRSR" id="PIRSR000108-2"/>
    </source>
</evidence>
<keyword evidence="9 11" id="KW-0464">Manganese</keyword>
<dbReference type="PANTHER" id="PTHR11822">
    <property type="entry name" value="NADP-SPECIFIC ISOCITRATE DEHYDROGENASE"/>
    <property type="match status" value="1"/>
</dbReference>
<evidence type="ECO:0000259" key="16">
    <source>
        <dbReference type="SMART" id="SM01329"/>
    </source>
</evidence>
<evidence type="ECO:0000256" key="4">
    <source>
        <dbReference type="ARBA" id="ARBA00022532"/>
    </source>
</evidence>
<feature type="binding site" evidence="15">
    <location>
        <position position="260"/>
    </location>
    <ligand>
        <name>NADP(+)</name>
        <dbReference type="ChEBI" id="CHEBI:58349"/>
    </ligand>
</feature>
<dbReference type="FunFam" id="3.40.718.10:FF:000002">
    <property type="entry name" value="Isocitrate dehydrogenase [NADP]"/>
    <property type="match status" value="1"/>
</dbReference>
<feature type="binding site" evidence="15">
    <location>
        <begin position="310"/>
        <end position="315"/>
    </location>
    <ligand>
        <name>NADP(+)</name>
        <dbReference type="ChEBI" id="CHEBI:58349"/>
    </ligand>
</feature>
<evidence type="ECO:0000256" key="11">
    <source>
        <dbReference type="PIRNR" id="PIRNR000108"/>
    </source>
</evidence>
<evidence type="ECO:0000256" key="2">
    <source>
        <dbReference type="ARBA" id="ARBA00007769"/>
    </source>
</evidence>
<keyword evidence="3" id="KW-0329">Glyoxylate bypass</keyword>
<evidence type="ECO:0000256" key="8">
    <source>
        <dbReference type="ARBA" id="ARBA00023002"/>
    </source>
</evidence>
<feature type="binding site" evidence="13">
    <location>
        <begin position="94"/>
        <end position="100"/>
    </location>
    <ligand>
        <name>D-threo-isocitrate</name>
        <dbReference type="ChEBI" id="CHEBI:15562"/>
    </ligand>
</feature>
<dbReference type="Pfam" id="PF00180">
    <property type="entry name" value="Iso_dh"/>
    <property type="match status" value="1"/>
</dbReference>
<feature type="binding site" evidence="13">
    <location>
        <position position="77"/>
    </location>
    <ligand>
        <name>D-threo-isocitrate</name>
        <dbReference type="ChEBI" id="CHEBI:15562"/>
    </ligand>
</feature>
<dbReference type="STRING" id="1266660.A0A1G4K526"/>
<keyword evidence="18" id="KW-1185">Reference proteome</keyword>
<dbReference type="NCBIfam" id="TIGR00127">
    <property type="entry name" value="nadp_idh_euk"/>
    <property type="match status" value="1"/>
</dbReference>
<dbReference type="GO" id="GO:0006097">
    <property type="term" value="P:glyoxylate cycle"/>
    <property type="evidence" value="ECO:0007669"/>
    <property type="project" value="UniProtKB-KW"/>
</dbReference>
<feature type="binding site" evidence="15">
    <location>
        <position position="328"/>
    </location>
    <ligand>
        <name>NADP(+)</name>
        <dbReference type="ChEBI" id="CHEBI:58349"/>
    </ligand>
</feature>
<dbReference type="PIRSF" id="PIRSF000108">
    <property type="entry name" value="IDH_NADP"/>
    <property type="match status" value="1"/>
</dbReference>
<dbReference type="AlphaFoldDB" id="A0A1G4K526"/>
<comment type="cofactor">
    <cofactor evidence="1">
        <name>Mn(2+)</name>
        <dbReference type="ChEBI" id="CHEBI:29035"/>
    </cofactor>
</comment>
<dbReference type="SUPFAM" id="SSF53659">
    <property type="entry name" value="Isocitrate/Isopropylmalate dehydrogenase-like"/>
    <property type="match status" value="1"/>
</dbReference>
<feature type="binding site" evidence="13">
    <location>
        <position position="109"/>
    </location>
    <ligand>
        <name>D-threo-isocitrate</name>
        <dbReference type="ChEBI" id="CHEBI:15562"/>
    </ligand>
</feature>
<dbReference type="InterPro" id="IPR019818">
    <property type="entry name" value="IsoCit/isopropylmalate_DH_CS"/>
</dbReference>
<dbReference type="NCBIfam" id="NF006156">
    <property type="entry name" value="PRK08299.1"/>
    <property type="match status" value="1"/>
</dbReference>
<dbReference type="GO" id="GO:0006102">
    <property type="term" value="P:isocitrate metabolic process"/>
    <property type="evidence" value="ECO:0007669"/>
    <property type="project" value="EnsemblFungi"/>
</dbReference>
<evidence type="ECO:0000256" key="5">
    <source>
        <dbReference type="ARBA" id="ARBA00022723"/>
    </source>
</evidence>
<feature type="binding site" evidence="13">
    <location>
        <position position="132"/>
    </location>
    <ligand>
        <name>D-threo-isocitrate</name>
        <dbReference type="ChEBI" id="CHEBI:15562"/>
    </ligand>
</feature>
<dbReference type="GO" id="GO:0006099">
    <property type="term" value="P:tricarboxylic acid cycle"/>
    <property type="evidence" value="ECO:0007669"/>
    <property type="project" value="UniProtKB-KW"/>
</dbReference>
<dbReference type="Proteomes" id="UP000190274">
    <property type="component" value="Chromosome H"/>
</dbReference>
<evidence type="ECO:0000256" key="6">
    <source>
        <dbReference type="ARBA" id="ARBA00022842"/>
    </source>
</evidence>
<dbReference type="GO" id="GO:0004450">
    <property type="term" value="F:isocitrate dehydrogenase (NADP+) activity"/>
    <property type="evidence" value="ECO:0007669"/>
    <property type="project" value="UniProtKB-EC"/>
</dbReference>
<feature type="binding site" evidence="14">
    <location>
        <position position="252"/>
    </location>
    <ligand>
        <name>Mn(2+)</name>
        <dbReference type="ChEBI" id="CHEBI:29035"/>
    </ligand>
</feature>
<comment type="cofactor">
    <cofactor evidence="11 14">
        <name>Mg(2+)</name>
        <dbReference type="ChEBI" id="CHEBI:18420"/>
    </cofactor>
    <cofactor evidence="11 14">
        <name>Mn(2+)</name>
        <dbReference type="ChEBI" id="CHEBI:29035"/>
    </cofactor>
    <text evidence="11 14">Binds 1 Mg(2+) or Mn(2+) ion per subunit.</text>
</comment>
<evidence type="ECO:0000256" key="3">
    <source>
        <dbReference type="ARBA" id="ARBA00022435"/>
    </source>
</evidence>
<feature type="site" description="Critical for catalysis" evidence="12">
    <location>
        <position position="212"/>
    </location>
</feature>
<feature type="binding site" evidence="14">
    <location>
        <position position="275"/>
    </location>
    <ligand>
        <name>Mn(2+)</name>
        <dbReference type="ChEBI" id="CHEBI:29035"/>
    </ligand>
</feature>
<gene>
    <name evidence="17" type="ORF">LADA_0H15632G</name>
</gene>
<dbReference type="SMART" id="SM01329">
    <property type="entry name" value="Iso_dh"/>
    <property type="match status" value="1"/>
</dbReference>
<keyword evidence="6 11" id="KW-0460">Magnesium</keyword>
<comment type="similarity">
    <text evidence="2 11">Belongs to the isocitrate and isopropylmalate dehydrogenases family.</text>
</comment>
<dbReference type="PROSITE" id="PS00470">
    <property type="entry name" value="IDH_IMDH"/>
    <property type="match status" value="1"/>
</dbReference>
<proteinExistence type="inferred from homology"/>
<dbReference type="GO" id="GO:0005739">
    <property type="term" value="C:mitochondrion"/>
    <property type="evidence" value="ECO:0007669"/>
    <property type="project" value="TreeGrafter"/>
</dbReference>
<dbReference type="GO" id="GO:0051287">
    <property type="term" value="F:NAD binding"/>
    <property type="evidence" value="ECO:0007669"/>
    <property type="project" value="InterPro"/>
</dbReference>
<dbReference type="GO" id="GO:0000287">
    <property type="term" value="F:magnesium ion binding"/>
    <property type="evidence" value="ECO:0007669"/>
    <property type="project" value="InterPro"/>
</dbReference>
<evidence type="ECO:0000256" key="1">
    <source>
        <dbReference type="ARBA" id="ARBA00001936"/>
    </source>
</evidence>
<feature type="binding site" evidence="15">
    <location>
        <position position="82"/>
    </location>
    <ligand>
        <name>NADP(+)</name>
        <dbReference type="ChEBI" id="CHEBI:58349"/>
    </ligand>
</feature>
<feature type="domain" description="Isopropylmalate dehydrogenase-like" evidence="16">
    <location>
        <begin position="9"/>
        <end position="399"/>
    </location>
</feature>
<protein>
    <recommendedName>
        <fullName evidence="11">Isocitrate dehydrogenase [NADP]</fullName>
        <ecNumber evidence="11">1.1.1.42</ecNumber>
    </recommendedName>
</protein>
<evidence type="ECO:0000313" key="17">
    <source>
        <dbReference type="EMBL" id="SCU98831.1"/>
    </source>
</evidence>
<evidence type="ECO:0000256" key="14">
    <source>
        <dbReference type="PIRSR" id="PIRSR000108-3"/>
    </source>
</evidence>
<reference evidence="17 18" key="1">
    <citation type="submission" date="2016-03" db="EMBL/GenBank/DDBJ databases">
        <authorList>
            <person name="Devillers H."/>
        </authorList>
    </citation>
    <scope>NUCLEOTIDE SEQUENCE [LARGE SCALE GENOMIC DNA]</scope>
    <source>
        <strain evidence="17">CBS 10888</strain>
    </source>
</reference>
<evidence type="ECO:0000313" key="18">
    <source>
        <dbReference type="Proteomes" id="UP000190274"/>
    </source>
</evidence>
<sequence length="411" mass="46398">MSKVKVKNPIVEMDGDEQTRIIWHLIREKLVIPFLDIDLRYYDLSIENRDATEDQVTIDSAIATQKYGVAVKCATITPDEARVEEFKLKKMWKSPNGTIRNILGGTVFREPIVIPKIPRLVSKWTDPIIIGRHAFGDQYKATDVVIPGEGELRLVFKSKNGDQDLDLSVFHFPETGGVGLAMYNTVESIEGFARASFELAIQRKLPLYSTTKNTILKKYDGMFKDVFEEMFNSRYKGEFAKLGIWYEHRLIDDMVAQMLKSTGGFIIAMKNYDGDVQSDIVAQGFGSLGLMTSVLVSPDGKAFESEAAHGTVTRHYRLHQQGKETSTNSIASIFAWTRGLIKRGRLDDTPDVVKFAELLEKATIATVQEDDIMTKDLALMLDKTERSSYVTTEEFIEAVERRLSSGLEARR</sequence>
<evidence type="ECO:0000256" key="12">
    <source>
        <dbReference type="PIRSR" id="PIRSR000108-1"/>
    </source>
</evidence>
<dbReference type="Gene3D" id="3.40.718.10">
    <property type="entry name" value="Isopropylmalate Dehydrogenase"/>
    <property type="match status" value="1"/>
</dbReference>
<evidence type="ECO:0000256" key="9">
    <source>
        <dbReference type="ARBA" id="ARBA00023211"/>
    </source>
</evidence>
<keyword evidence="8 11" id="KW-0560">Oxidoreductase</keyword>
<evidence type="ECO:0000256" key="15">
    <source>
        <dbReference type="PIRSR" id="PIRSR000108-4"/>
    </source>
</evidence>
<keyword evidence="7 11" id="KW-0521">NADP</keyword>
<dbReference type="GO" id="GO:0005829">
    <property type="term" value="C:cytosol"/>
    <property type="evidence" value="ECO:0007669"/>
    <property type="project" value="EnsemblFungi"/>
</dbReference>
<feature type="site" description="Critical for catalysis" evidence="12">
    <location>
        <position position="139"/>
    </location>
</feature>
<dbReference type="InterPro" id="IPR024084">
    <property type="entry name" value="IsoPropMal-DH-like_dom"/>
</dbReference>
<organism evidence="17 18">
    <name type="scientific">Lachancea dasiensis</name>
    <dbReference type="NCBI Taxonomy" id="1072105"/>
    <lineage>
        <taxon>Eukaryota</taxon>
        <taxon>Fungi</taxon>
        <taxon>Dikarya</taxon>
        <taxon>Ascomycota</taxon>
        <taxon>Saccharomycotina</taxon>
        <taxon>Saccharomycetes</taxon>
        <taxon>Saccharomycetales</taxon>
        <taxon>Saccharomycetaceae</taxon>
        <taxon>Lachancea</taxon>
    </lineage>
</organism>
<dbReference type="PANTHER" id="PTHR11822:SF41">
    <property type="entry name" value="ISOCITRATE DEHYDROGENASE [NADP]-RELATED"/>
    <property type="match status" value="1"/>
</dbReference>
<evidence type="ECO:0000256" key="10">
    <source>
        <dbReference type="ARBA" id="ARBA00023554"/>
    </source>
</evidence>
<comment type="catalytic activity">
    <reaction evidence="10 11">
        <text>D-threo-isocitrate + NADP(+) = 2-oxoglutarate + CO2 + NADPH</text>
        <dbReference type="Rhea" id="RHEA:19629"/>
        <dbReference type="ChEBI" id="CHEBI:15562"/>
        <dbReference type="ChEBI" id="CHEBI:16526"/>
        <dbReference type="ChEBI" id="CHEBI:16810"/>
        <dbReference type="ChEBI" id="CHEBI:57783"/>
        <dbReference type="ChEBI" id="CHEBI:58349"/>
        <dbReference type="EC" id="1.1.1.42"/>
    </reaction>
</comment>
<keyword evidence="4 11" id="KW-0816">Tricarboxylic acid cycle</keyword>
<keyword evidence="5 11" id="KW-0479">Metal-binding</keyword>
<dbReference type="InterPro" id="IPR004790">
    <property type="entry name" value="Isocitrate_DH_NADP"/>
</dbReference>
<dbReference type="GO" id="GO:0006739">
    <property type="term" value="P:NADP+ metabolic process"/>
    <property type="evidence" value="ECO:0007669"/>
    <property type="project" value="TreeGrafter"/>
</dbReference>
<feature type="binding site" evidence="15">
    <location>
        <begin position="75"/>
        <end position="77"/>
    </location>
    <ligand>
        <name>NADP(+)</name>
        <dbReference type="ChEBI" id="CHEBI:58349"/>
    </ligand>
</feature>
<dbReference type="OrthoDB" id="248923at2759"/>
<dbReference type="EMBL" id="LT598461">
    <property type="protein sequence ID" value="SCU98831.1"/>
    <property type="molecule type" value="Genomic_DNA"/>
</dbReference>
<dbReference type="EC" id="1.1.1.42" evidence="11"/>